<comment type="caution">
    <text evidence="3">The sequence shown here is derived from an EMBL/GenBank/DDBJ whole genome shotgun (WGS) entry which is preliminary data.</text>
</comment>
<feature type="domain" description="DJ-1/PfpI" evidence="2">
    <location>
        <begin position="59"/>
        <end position="222"/>
    </location>
</feature>
<sequence>MKKLIVSLALVCAVSWFAGSVSAMGGPAPEDKYKLEILKVEIISAEATTEAEVPSVAGKKVLLVVAPTKFDDKEFAAVKKSFEEAGLEITVSATSKTAYGAFGARANCDLLLQKANAADYDAIVFIGGPGVTAYNRSETATGVIAKAVKEGKVIGGLSLAPITLVNGGALVKGKKAAVSPYGKRALKGVGVICTGQPVETDGKVVTGSGPEAAGDFAQAVIEALRQ</sequence>
<dbReference type="SUPFAM" id="SSF52317">
    <property type="entry name" value="Class I glutamine amidotransferase-like"/>
    <property type="match status" value="1"/>
</dbReference>
<name>A0A1F4T5L0_UNCSA</name>
<organism evidence="3 4">
    <name type="scientific">candidate division WOR-1 bacterium RIFOXYC12_FULL_54_18</name>
    <dbReference type="NCBI Taxonomy" id="1802584"/>
    <lineage>
        <taxon>Bacteria</taxon>
        <taxon>Bacillati</taxon>
        <taxon>Saganbacteria</taxon>
    </lineage>
</organism>
<evidence type="ECO:0000313" key="4">
    <source>
        <dbReference type="Proteomes" id="UP000178602"/>
    </source>
</evidence>
<dbReference type="InterPro" id="IPR002818">
    <property type="entry name" value="DJ-1/PfpI"/>
</dbReference>
<dbReference type="PANTHER" id="PTHR48094:SF12">
    <property type="entry name" value="PARKINSON DISEASE PROTEIN 7 HOMOLOG"/>
    <property type="match status" value="1"/>
</dbReference>
<evidence type="ECO:0000313" key="3">
    <source>
        <dbReference type="EMBL" id="OGC28101.1"/>
    </source>
</evidence>
<keyword evidence="1" id="KW-0732">Signal</keyword>
<evidence type="ECO:0000259" key="2">
    <source>
        <dbReference type="Pfam" id="PF01965"/>
    </source>
</evidence>
<dbReference type="GO" id="GO:0005737">
    <property type="term" value="C:cytoplasm"/>
    <property type="evidence" value="ECO:0007669"/>
    <property type="project" value="TreeGrafter"/>
</dbReference>
<dbReference type="InterPro" id="IPR050325">
    <property type="entry name" value="Prot/Nucl_acid_deglycase"/>
</dbReference>
<dbReference type="InterPro" id="IPR029062">
    <property type="entry name" value="Class_I_gatase-like"/>
</dbReference>
<evidence type="ECO:0000256" key="1">
    <source>
        <dbReference type="SAM" id="SignalP"/>
    </source>
</evidence>
<dbReference type="AlphaFoldDB" id="A0A1F4T5L0"/>
<proteinExistence type="predicted"/>
<dbReference type="Pfam" id="PF01965">
    <property type="entry name" value="DJ-1_PfpI"/>
    <property type="match status" value="1"/>
</dbReference>
<dbReference type="Proteomes" id="UP000178602">
    <property type="component" value="Unassembled WGS sequence"/>
</dbReference>
<reference evidence="3 4" key="1">
    <citation type="journal article" date="2016" name="Nat. Commun.">
        <title>Thousands of microbial genomes shed light on interconnected biogeochemical processes in an aquifer system.</title>
        <authorList>
            <person name="Anantharaman K."/>
            <person name="Brown C.T."/>
            <person name="Hug L.A."/>
            <person name="Sharon I."/>
            <person name="Castelle C.J."/>
            <person name="Probst A.J."/>
            <person name="Thomas B.C."/>
            <person name="Singh A."/>
            <person name="Wilkins M.J."/>
            <person name="Karaoz U."/>
            <person name="Brodie E.L."/>
            <person name="Williams K.H."/>
            <person name="Hubbard S.S."/>
            <person name="Banfield J.F."/>
        </authorList>
    </citation>
    <scope>NUCLEOTIDE SEQUENCE [LARGE SCALE GENOMIC DNA]</scope>
</reference>
<feature type="signal peptide" evidence="1">
    <location>
        <begin position="1"/>
        <end position="23"/>
    </location>
</feature>
<dbReference type="Gene3D" id="3.40.50.880">
    <property type="match status" value="1"/>
</dbReference>
<gene>
    <name evidence="3" type="ORF">A3K49_03805</name>
</gene>
<feature type="chain" id="PRO_5009514477" description="DJ-1/PfpI domain-containing protein" evidence="1">
    <location>
        <begin position="24"/>
        <end position="226"/>
    </location>
</feature>
<dbReference type="EMBL" id="MEUG01000001">
    <property type="protein sequence ID" value="OGC28101.1"/>
    <property type="molecule type" value="Genomic_DNA"/>
</dbReference>
<accession>A0A1F4T5L0</accession>
<protein>
    <recommendedName>
        <fullName evidence="2">DJ-1/PfpI domain-containing protein</fullName>
    </recommendedName>
</protein>
<dbReference type="PANTHER" id="PTHR48094">
    <property type="entry name" value="PROTEIN/NUCLEIC ACID DEGLYCASE DJ-1-RELATED"/>
    <property type="match status" value="1"/>
</dbReference>